<evidence type="ECO:0000256" key="1">
    <source>
        <dbReference type="SAM" id="MobiDB-lite"/>
    </source>
</evidence>
<evidence type="ECO:0000313" key="2">
    <source>
        <dbReference type="EMBL" id="KAK1763807.1"/>
    </source>
</evidence>
<sequence>MSKTCARPPSMGKKDISKKPPPASLPGSPSLPRATTSAVSADPTLGYKLRVLIHDFRQVASNHTSQHRISNTTDPLYISGPYFTPKEAAAVKGAIVDTVTRVADKDGINLVKFNPGQTAESAIQSAMANFFDKRRASGDARPCGPHDMAPIYEAIFGIEGGETDEERFLGRLRRSGLGNGETEGRIPTEAPNGGGGGEKSSTRSSNGKQKQKQKKKQKN</sequence>
<keyword evidence="3" id="KW-1185">Reference proteome</keyword>
<dbReference type="RefSeq" id="XP_060280020.1">
    <property type="nucleotide sequence ID" value="XM_060428872.1"/>
</dbReference>
<dbReference type="Proteomes" id="UP001244011">
    <property type="component" value="Unassembled WGS sequence"/>
</dbReference>
<feature type="region of interest" description="Disordered" evidence="1">
    <location>
        <begin position="1"/>
        <end position="39"/>
    </location>
</feature>
<organism evidence="2 3">
    <name type="scientific">Phialemonium atrogriseum</name>
    <dbReference type="NCBI Taxonomy" id="1093897"/>
    <lineage>
        <taxon>Eukaryota</taxon>
        <taxon>Fungi</taxon>
        <taxon>Dikarya</taxon>
        <taxon>Ascomycota</taxon>
        <taxon>Pezizomycotina</taxon>
        <taxon>Sordariomycetes</taxon>
        <taxon>Sordariomycetidae</taxon>
        <taxon>Cephalothecales</taxon>
        <taxon>Cephalothecaceae</taxon>
        <taxon>Phialemonium</taxon>
    </lineage>
</organism>
<dbReference type="AlphaFoldDB" id="A0AAJ0BVI7"/>
<comment type="caution">
    <text evidence="2">The sequence shown here is derived from an EMBL/GenBank/DDBJ whole genome shotgun (WGS) entry which is preliminary data.</text>
</comment>
<protein>
    <submittedName>
        <fullName evidence="2">Uncharacterized protein</fullName>
    </submittedName>
</protein>
<proteinExistence type="predicted"/>
<dbReference type="GeneID" id="85312059"/>
<name>A0AAJ0BVI7_9PEZI</name>
<reference evidence="2" key="1">
    <citation type="submission" date="2023-06" db="EMBL/GenBank/DDBJ databases">
        <title>Genome-scale phylogeny and comparative genomics of the fungal order Sordariales.</title>
        <authorList>
            <consortium name="Lawrence Berkeley National Laboratory"/>
            <person name="Hensen N."/>
            <person name="Bonometti L."/>
            <person name="Westerberg I."/>
            <person name="Brannstrom I.O."/>
            <person name="Guillou S."/>
            <person name="Cros-Aarteil S."/>
            <person name="Calhoun S."/>
            <person name="Haridas S."/>
            <person name="Kuo A."/>
            <person name="Mondo S."/>
            <person name="Pangilinan J."/>
            <person name="Riley R."/>
            <person name="Labutti K."/>
            <person name="Andreopoulos B."/>
            <person name="Lipzen A."/>
            <person name="Chen C."/>
            <person name="Yanf M."/>
            <person name="Daum C."/>
            <person name="Ng V."/>
            <person name="Clum A."/>
            <person name="Steindorff A."/>
            <person name="Ohm R."/>
            <person name="Martin F."/>
            <person name="Silar P."/>
            <person name="Natvig D."/>
            <person name="Lalanne C."/>
            <person name="Gautier V."/>
            <person name="Ament-Velasquez S.L."/>
            <person name="Kruys A."/>
            <person name="Hutchinson M.I."/>
            <person name="Powell A.J."/>
            <person name="Barry K."/>
            <person name="Miller A.N."/>
            <person name="Grigoriev I.V."/>
            <person name="Debuchy R."/>
            <person name="Gladieux P."/>
            <person name="Thoren M.H."/>
            <person name="Johannesson H."/>
        </authorList>
    </citation>
    <scope>NUCLEOTIDE SEQUENCE</scope>
    <source>
        <strain evidence="2">8032-3</strain>
    </source>
</reference>
<dbReference type="EMBL" id="MU839024">
    <property type="protein sequence ID" value="KAK1763807.1"/>
    <property type="molecule type" value="Genomic_DNA"/>
</dbReference>
<evidence type="ECO:0000313" key="3">
    <source>
        <dbReference type="Proteomes" id="UP001244011"/>
    </source>
</evidence>
<feature type="region of interest" description="Disordered" evidence="1">
    <location>
        <begin position="174"/>
        <end position="219"/>
    </location>
</feature>
<feature type="compositionally biased region" description="Basic residues" evidence="1">
    <location>
        <begin position="209"/>
        <end position="219"/>
    </location>
</feature>
<gene>
    <name evidence="2" type="ORF">QBC33DRAFT_548650</name>
</gene>
<accession>A0AAJ0BVI7</accession>